<dbReference type="SUPFAM" id="SSF56112">
    <property type="entry name" value="Protein kinase-like (PK-like)"/>
    <property type="match status" value="1"/>
</dbReference>
<dbReference type="GO" id="GO:0007165">
    <property type="term" value="P:signal transduction"/>
    <property type="evidence" value="ECO:0007669"/>
    <property type="project" value="TreeGrafter"/>
</dbReference>
<evidence type="ECO:0000313" key="3">
    <source>
        <dbReference type="Proteomes" id="UP000092154"/>
    </source>
</evidence>
<accession>A0A1B7MVR4</accession>
<dbReference type="GO" id="GO:0004672">
    <property type="term" value="F:protein kinase activity"/>
    <property type="evidence" value="ECO:0007669"/>
    <property type="project" value="InterPro"/>
</dbReference>
<dbReference type="AlphaFoldDB" id="A0A1B7MVR4"/>
<organism evidence="2 3">
    <name type="scientific">Rhizopogon vinicolor AM-OR11-026</name>
    <dbReference type="NCBI Taxonomy" id="1314800"/>
    <lineage>
        <taxon>Eukaryota</taxon>
        <taxon>Fungi</taxon>
        <taxon>Dikarya</taxon>
        <taxon>Basidiomycota</taxon>
        <taxon>Agaricomycotina</taxon>
        <taxon>Agaricomycetes</taxon>
        <taxon>Agaricomycetidae</taxon>
        <taxon>Boletales</taxon>
        <taxon>Suillineae</taxon>
        <taxon>Rhizopogonaceae</taxon>
        <taxon>Rhizopogon</taxon>
    </lineage>
</organism>
<dbReference type="PROSITE" id="PS50011">
    <property type="entry name" value="PROTEIN_KINASE_DOM"/>
    <property type="match status" value="1"/>
</dbReference>
<feature type="domain" description="Protein kinase" evidence="1">
    <location>
        <begin position="1"/>
        <end position="233"/>
    </location>
</feature>
<keyword evidence="2" id="KW-0808">Transferase</keyword>
<dbReference type="Proteomes" id="UP000092154">
    <property type="component" value="Unassembled WGS sequence"/>
</dbReference>
<dbReference type="OrthoDB" id="4062651at2759"/>
<evidence type="ECO:0000259" key="1">
    <source>
        <dbReference type="PROSITE" id="PS50011"/>
    </source>
</evidence>
<dbReference type="PANTHER" id="PTHR23257">
    <property type="entry name" value="SERINE-THREONINE PROTEIN KINASE"/>
    <property type="match status" value="1"/>
</dbReference>
<proteinExistence type="predicted"/>
<dbReference type="EMBL" id="KV448400">
    <property type="protein sequence ID" value="OAX36695.1"/>
    <property type="molecule type" value="Genomic_DNA"/>
</dbReference>
<dbReference type="STRING" id="1314800.A0A1B7MVR4"/>
<name>A0A1B7MVR4_9AGAM</name>
<protein>
    <submittedName>
        <fullName evidence="2">Kinase-like protein</fullName>
    </submittedName>
</protein>
<dbReference type="InterPro" id="IPR001245">
    <property type="entry name" value="Ser-Thr/Tyr_kinase_cat_dom"/>
</dbReference>
<dbReference type="Gene3D" id="1.10.510.10">
    <property type="entry name" value="Transferase(Phosphotransferase) domain 1"/>
    <property type="match status" value="1"/>
</dbReference>
<sequence>MEKNAQRMRRELAICARLKHKNIMPVFGYTYGFGQLVAMVCPWAKHGNLTTYLEREDATLTIIRRFQILTDIAAGLQYLHAINVIHGDLTGPNVLIHADGTAWLADFGLSLVFSEVVSITQASWTSSFHGNLPWLAPELLGQSDDTKPVRPSMCSDIYSFGGLMLQVLTSKIPYYYLNNVAVGVALVTGVKPLRSRYPLFSDTYWHFIEECWSSEPKDRPVAKRLVEVIGDELKSLSTSSICT</sequence>
<dbReference type="InParanoid" id="A0A1B7MVR4"/>
<gene>
    <name evidence="2" type="ORF">K503DRAFT_282911</name>
</gene>
<keyword evidence="3" id="KW-1185">Reference proteome</keyword>
<dbReference type="InterPro" id="IPR000719">
    <property type="entry name" value="Prot_kinase_dom"/>
</dbReference>
<dbReference type="GO" id="GO:0005524">
    <property type="term" value="F:ATP binding"/>
    <property type="evidence" value="ECO:0007669"/>
    <property type="project" value="InterPro"/>
</dbReference>
<evidence type="ECO:0000313" key="2">
    <source>
        <dbReference type="EMBL" id="OAX36695.1"/>
    </source>
</evidence>
<dbReference type="GO" id="GO:0005737">
    <property type="term" value="C:cytoplasm"/>
    <property type="evidence" value="ECO:0007669"/>
    <property type="project" value="TreeGrafter"/>
</dbReference>
<reference evidence="2 3" key="1">
    <citation type="submission" date="2016-06" db="EMBL/GenBank/DDBJ databases">
        <title>Comparative genomics of the ectomycorrhizal sister species Rhizopogon vinicolor and Rhizopogon vesiculosus (Basidiomycota: Boletales) reveals a divergence of the mating type B locus.</title>
        <authorList>
            <consortium name="DOE Joint Genome Institute"/>
            <person name="Mujic A.B."/>
            <person name="Kuo A."/>
            <person name="Tritt A."/>
            <person name="Lipzen A."/>
            <person name="Chen C."/>
            <person name="Johnson J."/>
            <person name="Sharma A."/>
            <person name="Barry K."/>
            <person name="Grigoriev I.V."/>
            <person name="Spatafora J.W."/>
        </authorList>
    </citation>
    <scope>NUCLEOTIDE SEQUENCE [LARGE SCALE GENOMIC DNA]</scope>
    <source>
        <strain evidence="2 3">AM-OR11-026</strain>
    </source>
</reference>
<dbReference type="PIRSF" id="PIRSF000654">
    <property type="entry name" value="Integrin-linked_kinase"/>
    <property type="match status" value="1"/>
</dbReference>
<keyword evidence="2" id="KW-0418">Kinase</keyword>
<dbReference type="Pfam" id="PF07714">
    <property type="entry name" value="PK_Tyr_Ser-Thr"/>
    <property type="match status" value="1"/>
</dbReference>
<dbReference type="InterPro" id="IPR011009">
    <property type="entry name" value="Kinase-like_dom_sf"/>
</dbReference>
<dbReference type="InterPro" id="IPR050167">
    <property type="entry name" value="Ser_Thr_protein_kinase"/>
</dbReference>